<dbReference type="AlphaFoldDB" id="A0AAN7UAN2"/>
<dbReference type="Proteomes" id="UP001344447">
    <property type="component" value="Unassembled WGS sequence"/>
</dbReference>
<comment type="caution">
    <text evidence="1">The sequence shown here is derived from an EMBL/GenBank/DDBJ whole genome shotgun (WGS) entry which is preliminary data.</text>
</comment>
<proteinExistence type="predicted"/>
<name>A0AAN7UAN2_9MYCE</name>
<organism evidence="1 2">
    <name type="scientific">Dictyostelium firmibasis</name>
    <dbReference type="NCBI Taxonomy" id="79012"/>
    <lineage>
        <taxon>Eukaryota</taxon>
        <taxon>Amoebozoa</taxon>
        <taxon>Evosea</taxon>
        <taxon>Eumycetozoa</taxon>
        <taxon>Dictyostelia</taxon>
        <taxon>Dictyosteliales</taxon>
        <taxon>Dictyosteliaceae</taxon>
        <taxon>Dictyostelium</taxon>
    </lineage>
</organism>
<gene>
    <name evidence="1" type="ORF">RB653_005687</name>
</gene>
<evidence type="ECO:0000313" key="2">
    <source>
        <dbReference type="Proteomes" id="UP001344447"/>
    </source>
</evidence>
<dbReference type="EMBL" id="JAVFKY010000001">
    <property type="protein sequence ID" value="KAK5584080.1"/>
    <property type="molecule type" value="Genomic_DNA"/>
</dbReference>
<protein>
    <submittedName>
        <fullName evidence="1">Uncharacterized protein</fullName>
    </submittedName>
</protein>
<accession>A0AAN7UAN2</accession>
<sequence length="156" mass="18524">MNNNYKILTPESFFETYPNILDYFGRNYLFYFCKYYRNTDFKEPLSVFAFTDGLELYKDCDGNDAFCYLTKNQDVGFQMMAFLMLMMRLLPLDIKQFLWNCHHHKRPEMAKFLIKFFDLSIDWDAISALITSVETKVVIVSDPDQNNNYSGLDQVD</sequence>
<evidence type="ECO:0000313" key="1">
    <source>
        <dbReference type="EMBL" id="KAK5584080.1"/>
    </source>
</evidence>
<keyword evidence="2" id="KW-1185">Reference proteome</keyword>
<reference evidence="1 2" key="1">
    <citation type="submission" date="2023-11" db="EMBL/GenBank/DDBJ databases">
        <title>Dfirmibasis_genome.</title>
        <authorList>
            <person name="Edelbroek B."/>
            <person name="Kjellin J."/>
            <person name="Jerlstrom-Hultqvist J."/>
            <person name="Soderbom F."/>
        </authorList>
    </citation>
    <scope>NUCLEOTIDE SEQUENCE [LARGE SCALE GENOMIC DNA]</scope>
    <source>
        <strain evidence="1 2">TNS-C-14</strain>
    </source>
</reference>